<keyword evidence="1" id="KW-0805">Transcription regulation</keyword>
<evidence type="ECO:0000313" key="4">
    <source>
        <dbReference type="EMBL" id="KRM21207.1"/>
    </source>
</evidence>
<evidence type="ECO:0000259" key="3">
    <source>
        <dbReference type="Pfam" id="PF05043"/>
    </source>
</evidence>
<name>A0AA89KWQ5_9LACO</name>
<dbReference type="InterPro" id="IPR036388">
    <property type="entry name" value="WH-like_DNA-bd_sf"/>
</dbReference>
<dbReference type="InterPro" id="IPR050661">
    <property type="entry name" value="BglG_antiterminators"/>
</dbReference>
<organism evidence="4 5">
    <name type="scientific">Latilactobacillus graminis DSM 20719</name>
    <dbReference type="NCBI Taxonomy" id="1423752"/>
    <lineage>
        <taxon>Bacteria</taxon>
        <taxon>Bacillati</taxon>
        <taxon>Bacillota</taxon>
        <taxon>Bacilli</taxon>
        <taxon>Lactobacillales</taxon>
        <taxon>Lactobacillaceae</taxon>
        <taxon>Latilactobacillus</taxon>
    </lineage>
</organism>
<evidence type="ECO:0000256" key="1">
    <source>
        <dbReference type="ARBA" id="ARBA00023015"/>
    </source>
</evidence>
<dbReference type="RefSeq" id="WP_057908785.1">
    <property type="nucleotide sequence ID" value="NZ_AYZB01000058.1"/>
</dbReference>
<dbReference type="PANTHER" id="PTHR30185:SF18">
    <property type="entry name" value="TRANSCRIPTIONAL REGULATOR MTLR"/>
    <property type="match status" value="1"/>
</dbReference>
<feature type="domain" description="Mga helix-turn-helix" evidence="3">
    <location>
        <begin position="86"/>
        <end position="167"/>
    </location>
</feature>
<dbReference type="PANTHER" id="PTHR30185">
    <property type="entry name" value="CRYPTIC BETA-GLUCOSIDE BGL OPERON ANTITERMINATOR"/>
    <property type="match status" value="1"/>
</dbReference>
<dbReference type="EMBL" id="AYZB01000058">
    <property type="protein sequence ID" value="KRM21207.1"/>
    <property type="molecule type" value="Genomic_DNA"/>
</dbReference>
<protein>
    <recommendedName>
        <fullName evidence="3">Mga helix-turn-helix domain-containing protein</fullName>
    </recommendedName>
</protein>
<evidence type="ECO:0000313" key="5">
    <source>
        <dbReference type="Proteomes" id="UP000050823"/>
    </source>
</evidence>
<sequence>MKESILLFLESKDARKFHLLKHLLEIGNEWQDGRVLATEIGCSIKTLPAIVTSLNQDLAAIYQPQEATIEHRQPGYRLTSGLISEQSLLINYLEQSIAFDFIKTLFEENQLSTVEYCLNHYLSLATLTRKLNRIKPYLIKFQLALNISQAKLIGPEKQLRHFFYHFFYDTYRDVKWPFSKLRQQTIVDEVFKIDQALKSRVNPVELVGAAYYNAVFQN</sequence>
<comment type="caution">
    <text evidence="4">The sequence shown here is derived from an EMBL/GenBank/DDBJ whole genome shotgun (WGS) entry which is preliminary data.</text>
</comment>
<gene>
    <name evidence="4" type="ORF">FC90_GL001744</name>
</gene>
<proteinExistence type="predicted"/>
<dbReference type="Proteomes" id="UP000050823">
    <property type="component" value="Unassembled WGS sequence"/>
</dbReference>
<reference evidence="4 5" key="1">
    <citation type="journal article" date="2015" name="Genome Announc.">
        <title>Expanding the biotechnology potential of lactobacilli through comparative genomics of 213 strains and associated genera.</title>
        <authorList>
            <person name="Sun Z."/>
            <person name="Harris H.M."/>
            <person name="McCann A."/>
            <person name="Guo C."/>
            <person name="Argimon S."/>
            <person name="Zhang W."/>
            <person name="Yang X."/>
            <person name="Jeffery I.B."/>
            <person name="Cooney J.C."/>
            <person name="Kagawa T.F."/>
            <person name="Liu W."/>
            <person name="Song Y."/>
            <person name="Salvetti E."/>
            <person name="Wrobel A."/>
            <person name="Rasinkangas P."/>
            <person name="Parkhill J."/>
            <person name="Rea M.C."/>
            <person name="O'Sullivan O."/>
            <person name="Ritari J."/>
            <person name="Douillard F.P."/>
            <person name="Paul Ross R."/>
            <person name="Yang R."/>
            <person name="Briner A.E."/>
            <person name="Felis G.E."/>
            <person name="de Vos W.M."/>
            <person name="Barrangou R."/>
            <person name="Klaenhammer T.R."/>
            <person name="Caufield P.W."/>
            <person name="Cui Y."/>
            <person name="Zhang H."/>
            <person name="O'Toole P.W."/>
        </authorList>
    </citation>
    <scope>NUCLEOTIDE SEQUENCE [LARGE SCALE GENOMIC DNA]</scope>
    <source>
        <strain evidence="4 5">DSM 20719</strain>
    </source>
</reference>
<accession>A0AA89KWQ5</accession>
<keyword evidence="2" id="KW-0804">Transcription</keyword>
<dbReference type="Gene3D" id="1.10.10.10">
    <property type="entry name" value="Winged helix-like DNA-binding domain superfamily/Winged helix DNA-binding domain"/>
    <property type="match status" value="1"/>
</dbReference>
<dbReference type="InterPro" id="IPR007737">
    <property type="entry name" value="Mga_HTH"/>
</dbReference>
<dbReference type="Pfam" id="PF05043">
    <property type="entry name" value="Mga"/>
    <property type="match status" value="1"/>
</dbReference>
<evidence type="ECO:0000256" key="2">
    <source>
        <dbReference type="ARBA" id="ARBA00023163"/>
    </source>
</evidence>
<dbReference type="AlphaFoldDB" id="A0AA89KWQ5"/>